<proteinExistence type="predicted"/>
<name>A0A2Z4IPF0_9BACT</name>
<evidence type="ECO:0000256" key="1">
    <source>
        <dbReference type="SAM" id="SignalP"/>
    </source>
</evidence>
<sequence>MFSRKRWSSWLHLFLWGITNPPVAIVTDCKSATAEPSNLPTFQPSNLPIFQFYNFTILQFSHNQISQPT</sequence>
<protein>
    <submittedName>
        <fullName evidence="2">Uncharacterized protein</fullName>
    </submittedName>
</protein>
<evidence type="ECO:0000313" key="2">
    <source>
        <dbReference type="EMBL" id="AWW32677.1"/>
    </source>
</evidence>
<dbReference type="EMBL" id="CP030041">
    <property type="protein sequence ID" value="AWW32677.1"/>
    <property type="molecule type" value="Genomic_DNA"/>
</dbReference>
<feature type="chain" id="PRO_5016271520" evidence="1">
    <location>
        <begin position="25"/>
        <end position="69"/>
    </location>
</feature>
<keyword evidence="3" id="KW-1185">Reference proteome</keyword>
<feature type="signal peptide" evidence="1">
    <location>
        <begin position="1"/>
        <end position="24"/>
    </location>
</feature>
<gene>
    <name evidence="2" type="ORF">DN752_22425</name>
</gene>
<evidence type="ECO:0000313" key="3">
    <source>
        <dbReference type="Proteomes" id="UP000248688"/>
    </source>
</evidence>
<dbReference type="AlphaFoldDB" id="A0A2Z4IPF0"/>
<keyword evidence="1" id="KW-0732">Signal</keyword>
<dbReference type="Proteomes" id="UP000248688">
    <property type="component" value="Chromosome"/>
</dbReference>
<dbReference type="KEGG" id="est:DN752_22425"/>
<reference evidence="2 3" key="1">
    <citation type="submission" date="2018-06" db="EMBL/GenBank/DDBJ databases">
        <title>Echinicola strongylocentroti sp. nov., isolated from a sea urchin Strongylocentrotus intermedius.</title>
        <authorList>
            <person name="Bae S.S."/>
        </authorList>
    </citation>
    <scope>NUCLEOTIDE SEQUENCE [LARGE SCALE GENOMIC DNA]</scope>
    <source>
        <strain evidence="2 3">MEBiC08714</strain>
    </source>
</reference>
<organism evidence="2 3">
    <name type="scientific">Echinicola strongylocentroti</name>
    <dbReference type="NCBI Taxonomy" id="1795355"/>
    <lineage>
        <taxon>Bacteria</taxon>
        <taxon>Pseudomonadati</taxon>
        <taxon>Bacteroidota</taxon>
        <taxon>Cytophagia</taxon>
        <taxon>Cytophagales</taxon>
        <taxon>Cyclobacteriaceae</taxon>
        <taxon>Echinicola</taxon>
    </lineage>
</organism>
<accession>A0A2Z4IPF0</accession>